<evidence type="ECO:0008006" key="12">
    <source>
        <dbReference type="Google" id="ProtNLM"/>
    </source>
</evidence>
<feature type="compositionally biased region" description="Polar residues" evidence="7">
    <location>
        <begin position="247"/>
        <end position="277"/>
    </location>
</feature>
<dbReference type="InterPro" id="IPR018039">
    <property type="entry name" value="IF_conserved"/>
</dbReference>
<dbReference type="PANTHER" id="PTHR45721">
    <property type="entry name" value="LAMIN DM0-RELATED"/>
    <property type="match status" value="1"/>
</dbReference>
<feature type="compositionally biased region" description="Basic and acidic residues" evidence="7">
    <location>
        <begin position="868"/>
        <end position="901"/>
    </location>
</feature>
<dbReference type="Pfam" id="PF00038">
    <property type="entry name" value="Filament"/>
    <property type="match status" value="1"/>
</dbReference>
<feature type="region of interest" description="Disordered" evidence="7">
    <location>
        <begin position="802"/>
        <end position="821"/>
    </location>
</feature>
<keyword evidence="11" id="KW-1185">Reference proteome</keyword>
<dbReference type="InterPro" id="IPR039008">
    <property type="entry name" value="IF_rod_dom"/>
</dbReference>
<feature type="compositionally biased region" description="Basic and acidic residues" evidence="7">
    <location>
        <begin position="175"/>
        <end position="185"/>
    </location>
</feature>
<organism evidence="10 11">
    <name type="scientific">Steinernema hermaphroditum</name>
    <dbReference type="NCBI Taxonomy" id="289476"/>
    <lineage>
        <taxon>Eukaryota</taxon>
        <taxon>Metazoa</taxon>
        <taxon>Ecdysozoa</taxon>
        <taxon>Nematoda</taxon>
        <taxon>Chromadorea</taxon>
        <taxon>Rhabditida</taxon>
        <taxon>Tylenchina</taxon>
        <taxon>Panagrolaimomorpha</taxon>
        <taxon>Strongyloidoidea</taxon>
        <taxon>Steinernematidae</taxon>
        <taxon>Steinernema</taxon>
    </lineage>
</organism>
<dbReference type="InterPro" id="IPR001322">
    <property type="entry name" value="Lamin_tail_dom"/>
</dbReference>
<keyword evidence="4 6" id="KW-0175">Coiled coil</keyword>
<evidence type="ECO:0000256" key="1">
    <source>
        <dbReference type="ARBA" id="ARBA00004496"/>
    </source>
</evidence>
<accession>A0AA39H1M7</accession>
<feature type="compositionally biased region" description="Basic and acidic residues" evidence="7">
    <location>
        <begin position="94"/>
        <end position="104"/>
    </location>
</feature>
<dbReference type="InterPro" id="IPR036415">
    <property type="entry name" value="Lamin_tail_dom_sf"/>
</dbReference>
<comment type="caution">
    <text evidence="10">The sequence shown here is derived from an EMBL/GenBank/DDBJ whole genome shotgun (WGS) entry which is preliminary data.</text>
</comment>
<dbReference type="GO" id="GO:0051664">
    <property type="term" value="P:nuclear pore localization"/>
    <property type="evidence" value="ECO:0007669"/>
    <property type="project" value="TreeGrafter"/>
</dbReference>
<keyword evidence="2" id="KW-0963">Cytoplasm</keyword>
<feature type="domain" description="IF rod" evidence="9">
    <location>
        <begin position="1017"/>
        <end position="1370"/>
    </location>
</feature>
<dbReference type="SUPFAM" id="SSF64593">
    <property type="entry name" value="Intermediate filament protein, coiled coil region"/>
    <property type="match status" value="2"/>
</dbReference>
<proteinExistence type="inferred from homology"/>
<dbReference type="SUPFAM" id="SSF74853">
    <property type="entry name" value="Lamin A/C globular tail domain"/>
    <property type="match status" value="1"/>
</dbReference>
<dbReference type="GO" id="GO:0005652">
    <property type="term" value="C:nuclear lamina"/>
    <property type="evidence" value="ECO:0007669"/>
    <property type="project" value="TreeGrafter"/>
</dbReference>
<dbReference type="FunFam" id="1.20.5.1160:FF:000016">
    <property type="entry name" value="Intermediate filament protein A"/>
    <property type="match status" value="1"/>
</dbReference>
<feature type="compositionally biased region" description="Low complexity" evidence="7">
    <location>
        <begin position="852"/>
        <end position="862"/>
    </location>
</feature>
<dbReference type="Gene3D" id="2.60.40.1260">
    <property type="entry name" value="Lamin Tail domain"/>
    <property type="match status" value="1"/>
</dbReference>
<dbReference type="Pfam" id="PF00932">
    <property type="entry name" value="LTD"/>
    <property type="match status" value="1"/>
</dbReference>
<feature type="compositionally biased region" description="Basic and acidic residues" evidence="7">
    <location>
        <begin position="760"/>
        <end position="787"/>
    </location>
</feature>
<dbReference type="PROSITE" id="PS51842">
    <property type="entry name" value="IF_ROD_2"/>
    <property type="match status" value="1"/>
</dbReference>
<feature type="domain" description="LTD" evidence="8">
    <location>
        <begin position="1403"/>
        <end position="1520"/>
    </location>
</feature>
<dbReference type="EMBL" id="JAUCMV010000005">
    <property type="protein sequence ID" value="KAK0397106.1"/>
    <property type="molecule type" value="Genomic_DNA"/>
</dbReference>
<comment type="similarity">
    <text evidence="5">Belongs to the intermediate filament family.</text>
</comment>
<dbReference type="GO" id="GO:0007097">
    <property type="term" value="P:nuclear migration"/>
    <property type="evidence" value="ECO:0007669"/>
    <property type="project" value="TreeGrafter"/>
</dbReference>
<dbReference type="PROSITE" id="PS00226">
    <property type="entry name" value="IF_ROD_1"/>
    <property type="match status" value="1"/>
</dbReference>
<evidence type="ECO:0000256" key="3">
    <source>
        <dbReference type="ARBA" id="ARBA00022754"/>
    </source>
</evidence>
<feature type="region of interest" description="Disordered" evidence="7">
    <location>
        <begin position="852"/>
        <end position="934"/>
    </location>
</feature>
<dbReference type="PROSITE" id="PS51841">
    <property type="entry name" value="LTD"/>
    <property type="match status" value="1"/>
</dbReference>
<keyword evidence="3 5" id="KW-0403">Intermediate filament</keyword>
<feature type="region of interest" description="Disordered" evidence="7">
    <location>
        <begin position="166"/>
        <end position="185"/>
    </location>
</feature>
<feature type="coiled-coil region" evidence="6">
    <location>
        <begin position="1275"/>
        <end position="1369"/>
    </location>
</feature>
<dbReference type="FunFam" id="2.60.40.1260:FF:000003">
    <property type="entry name" value="Intermediate filament protein A"/>
    <property type="match status" value="1"/>
</dbReference>
<dbReference type="GO" id="GO:0005200">
    <property type="term" value="F:structural constituent of cytoskeleton"/>
    <property type="evidence" value="ECO:0007669"/>
    <property type="project" value="TreeGrafter"/>
</dbReference>
<evidence type="ECO:0000256" key="2">
    <source>
        <dbReference type="ARBA" id="ARBA00022490"/>
    </source>
</evidence>
<dbReference type="Gene3D" id="1.20.5.1160">
    <property type="entry name" value="Vasodilator-stimulated phosphoprotein"/>
    <property type="match status" value="2"/>
</dbReference>
<reference evidence="10" key="1">
    <citation type="submission" date="2023-06" db="EMBL/GenBank/DDBJ databases">
        <title>Genomic analysis of the entomopathogenic nematode Steinernema hermaphroditum.</title>
        <authorList>
            <person name="Schwarz E.M."/>
            <person name="Heppert J.K."/>
            <person name="Baniya A."/>
            <person name="Schwartz H.T."/>
            <person name="Tan C.-H."/>
            <person name="Antoshechkin I."/>
            <person name="Sternberg P.W."/>
            <person name="Goodrich-Blair H."/>
            <person name="Dillman A.R."/>
        </authorList>
    </citation>
    <scope>NUCLEOTIDE SEQUENCE</scope>
    <source>
        <strain evidence="10">PS9179</strain>
        <tissue evidence="10">Whole animal</tissue>
    </source>
</reference>
<feature type="region of interest" description="Disordered" evidence="7">
    <location>
        <begin position="675"/>
        <end position="787"/>
    </location>
</feature>
<protein>
    <recommendedName>
        <fullName evidence="12">LTD domain-containing protein</fullName>
    </recommendedName>
</protein>
<dbReference type="GO" id="GO:0006998">
    <property type="term" value="P:nuclear envelope organization"/>
    <property type="evidence" value="ECO:0007669"/>
    <property type="project" value="TreeGrafter"/>
</dbReference>
<evidence type="ECO:0000313" key="11">
    <source>
        <dbReference type="Proteomes" id="UP001175271"/>
    </source>
</evidence>
<evidence type="ECO:0000259" key="9">
    <source>
        <dbReference type="PROSITE" id="PS51842"/>
    </source>
</evidence>
<dbReference type="SMART" id="SM01391">
    <property type="entry name" value="Filament"/>
    <property type="match status" value="1"/>
</dbReference>
<feature type="region of interest" description="Disordered" evidence="7">
    <location>
        <begin position="351"/>
        <end position="386"/>
    </location>
</feature>
<dbReference type="FunFam" id="1.20.5.1160:FF:000023">
    <property type="entry name" value="Intermediate filament protein ifa-1"/>
    <property type="match status" value="1"/>
</dbReference>
<dbReference type="GO" id="GO:0005882">
    <property type="term" value="C:intermediate filament"/>
    <property type="evidence" value="ECO:0007669"/>
    <property type="project" value="UniProtKB-KW"/>
</dbReference>
<dbReference type="GO" id="GO:0031507">
    <property type="term" value="P:heterochromatin formation"/>
    <property type="evidence" value="ECO:0007669"/>
    <property type="project" value="TreeGrafter"/>
</dbReference>
<feature type="compositionally biased region" description="Basic and acidic residues" evidence="7">
    <location>
        <begin position="278"/>
        <end position="297"/>
    </location>
</feature>
<name>A0AA39H1M7_9BILA</name>
<dbReference type="FunFam" id="1.20.5.500:FF:000001">
    <property type="entry name" value="Type II keratin 23"/>
    <property type="match status" value="1"/>
</dbReference>
<feature type="compositionally biased region" description="Basic and acidic residues" evidence="7">
    <location>
        <begin position="369"/>
        <end position="386"/>
    </location>
</feature>
<dbReference type="Proteomes" id="UP001175271">
    <property type="component" value="Unassembled WGS sequence"/>
</dbReference>
<feature type="coiled-coil region" evidence="6">
    <location>
        <begin position="1007"/>
        <end position="1161"/>
    </location>
</feature>
<evidence type="ECO:0000313" key="10">
    <source>
        <dbReference type="EMBL" id="KAK0397106.1"/>
    </source>
</evidence>
<dbReference type="PANTHER" id="PTHR45721:SF12">
    <property type="entry name" value="INTERMEDIATE FILAMENT PROTEIN IFA-1"/>
    <property type="match status" value="1"/>
</dbReference>
<evidence type="ECO:0000256" key="4">
    <source>
        <dbReference type="ARBA" id="ARBA00023054"/>
    </source>
</evidence>
<dbReference type="GO" id="GO:0090435">
    <property type="term" value="P:protein localization to nuclear envelope"/>
    <property type="evidence" value="ECO:0007669"/>
    <property type="project" value="TreeGrafter"/>
</dbReference>
<evidence type="ECO:0000256" key="5">
    <source>
        <dbReference type="RuleBase" id="RU000685"/>
    </source>
</evidence>
<evidence type="ECO:0000256" key="7">
    <source>
        <dbReference type="SAM" id="MobiDB-lite"/>
    </source>
</evidence>
<feature type="compositionally biased region" description="Basic and acidic residues" evidence="7">
    <location>
        <begin position="733"/>
        <end position="745"/>
    </location>
</feature>
<evidence type="ECO:0000256" key="6">
    <source>
        <dbReference type="SAM" id="Coils"/>
    </source>
</evidence>
<sequence>MFTVFGLTGFFSTKQMNVILSCFGVLALFLALGCISIGLSKSANDSAYILEYRPAALPAKKKDRPHDPRSVKVGEEIAMSRSARAPGGHLGSDMVDRQRSDRVRSKSQSSLVETISTYRGDGSGSYEKTTVQEITVAYDGARTPKGTSSTFFRGGPVTVEYRSKPNETTFPVESSKSREYTEKRREEKLFEEYKSTHAERSQGMREYLDEYESRLARGRARGGRRYDESGYAGEDSESEHSPIGTPPASSMPESRATTRLVSESDSLLGDTTATSIRRTAESSRYEMRRRSYSEKRTPKLPTSPPPEYSVIKSTIPPTPKTPLQPSQGRNVSEIRKQFEANGIISKGYFRRAERRGASADTQRTPIPVEHTRTTERKPVAKEERTRTVTDIDAGYYSPPRGYDYGPVRSEITETRIYDSTKRGVRSIEERSEEALLSKTIVPLPPTTPISPPPAYQDIRPRTTVFKEITTREMRETITTPARITVARPPSPTKVDETKRGRATTEYRRLIESSRTIEPPPLSPPALQQQKSPTQYKIEKVRQTISPEPPVASSQAVVDFSVTRSEQERRQREAELHESFRSKFEESRTMTETLLREQERDRLLAEEGVVASYGRLSDLRRAHQQYEVEGFEVEETRQLPPSVLPSSEKIELTEEVRETSRAKEVTREIPKEDILKALPIPLPQPAAKEEEAEEVLRPDSERSSHTEISSRYEISETVESSVYKRKAPEPVPALKEEEPERNREQETVVEDLPPPLPAKQLTDDLSKAESEEETRKAEEHRRRLVEKTTTEYEIETTVERDVKVTRKSTPSAPSELLPEPVKVESKDIGVEAHIGLETESVGIDATVRTVDSASTAEATTTTEGIQTEKLSKPTEDERSTFEEVTETRTKKWEFEERSDISKTSDMQQQHQRPPPHPKAQPKLAPTREFTSDSSVKTEIKTTIGSGVTPRMEQADYRSTISSRPAFARHSPVSSGASYGTTNRVVKVVTEVGSSSISGSLSPFSQNAAMSIRDAREREKKEMSDLNDRLASYIEKVRFLEAQNRKLAADLDGLRNRWGKDTTSVRTMYESELTEARRLIEETNKQRDDMEGQIKKLQAELSEYRRKYEEAVRAREEDKERIDELLVKLSALESEISLLKRRIANLEDDVSRAKKENHRMIGELQRATTDLDHETLNRIDFQNQVQTLMEEIDFIRRVHDQEISELQAIASRDTTPENREFFKNELASAIRDIRAEYDRISSVNRTDMESWYKLKVQEIQTQSARQNMEQTYAKEEVKRLRVQLGDLRGKLADLEGRNSLLEKQVEELNYQLEDDQRSYEAALNDRDSGIRKMREECKSLMVELQMLLDTKQTLDAEIAIYRKMLEGEENRAGLRQLVEQVVRTHGISQTQESESLRVLKGETSSRTSFQRSAKGNVSIHETSPDGKFIIIENTHRSREENIGEWKLKRKIDGKRELVFTFPKDFILRPGKSVKIWARNQGINSPPDQLVFDGEDSFGTGHNVQTILYNIQGEERATHIQRSSHTAQ</sequence>
<dbReference type="Gene3D" id="1.20.5.170">
    <property type="match status" value="1"/>
</dbReference>
<dbReference type="FunFam" id="1.20.5.170:FF:000058">
    <property type="entry name" value="Intermediate filament protein B"/>
    <property type="match status" value="1"/>
</dbReference>
<feature type="region of interest" description="Disordered" evidence="7">
    <location>
        <begin position="218"/>
        <end position="330"/>
    </location>
</feature>
<dbReference type="SUPFAM" id="SSF57997">
    <property type="entry name" value="Tropomyosin"/>
    <property type="match status" value="1"/>
</dbReference>
<dbReference type="GO" id="GO:0005737">
    <property type="term" value="C:cytoplasm"/>
    <property type="evidence" value="ECO:0007669"/>
    <property type="project" value="UniProtKB-SubCell"/>
</dbReference>
<comment type="subcellular location">
    <subcellularLocation>
        <location evidence="1">Cytoplasm</location>
    </subcellularLocation>
</comment>
<feature type="region of interest" description="Disordered" evidence="7">
    <location>
        <begin position="82"/>
        <end position="111"/>
    </location>
</feature>
<gene>
    <name evidence="10" type="ORF">QR680_001986</name>
</gene>
<feature type="compositionally biased region" description="Basic and acidic residues" evidence="7">
    <location>
        <begin position="693"/>
        <end position="713"/>
    </location>
</feature>
<evidence type="ECO:0000259" key="8">
    <source>
        <dbReference type="PROSITE" id="PS51841"/>
    </source>
</evidence>
<dbReference type="Gene3D" id="1.20.5.500">
    <property type="entry name" value="Single helix bin"/>
    <property type="match status" value="1"/>
</dbReference>